<evidence type="ECO:0000256" key="3">
    <source>
        <dbReference type="ARBA" id="ARBA00023015"/>
    </source>
</evidence>
<dbReference type="EMBL" id="GECZ01004035">
    <property type="protein sequence ID" value="JAS65734.1"/>
    <property type="molecule type" value="Transcribed_RNA"/>
</dbReference>
<evidence type="ECO:0008006" key="10">
    <source>
        <dbReference type="Google" id="ProtNLM"/>
    </source>
</evidence>
<evidence type="ECO:0000256" key="5">
    <source>
        <dbReference type="ARBA" id="ARBA00023242"/>
    </source>
</evidence>
<evidence type="ECO:0000256" key="7">
    <source>
        <dbReference type="SAM" id="MobiDB-lite"/>
    </source>
</evidence>
<dbReference type="EMBL" id="GECZ01006520">
    <property type="protein sequence ID" value="JAS63249.1"/>
    <property type="molecule type" value="Transcribed_RNA"/>
</dbReference>
<dbReference type="PANTHER" id="PTHR21964">
    <property type="entry name" value="BREAST CANCER METASTASIS-SUPPRESSOR 1"/>
    <property type="match status" value="1"/>
</dbReference>
<feature type="region of interest" description="Disordered" evidence="7">
    <location>
        <begin position="169"/>
        <end position="198"/>
    </location>
</feature>
<feature type="compositionally biased region" description="Acidic residues" evidence="7">
    <location>
        <begin position="35"/>
        <end position="46"/>
    </location>
</feature>
<feature type="compositionally biased region" description="Basic and acidic residues" evidence="7">
    <location>
        <begin position="48"/>
        <end position="57"/>
    </location>
</feature>
<keyword evidence="5" id="KW-0539">Nucleus</keyword>
<organism evidence="8">
    <name type="scientific">Cuerna arida</name>
    <dbReference type="NCBI Taxonomy" id="1464854"/>
    <lineage>
        <taxon>Eukaryota</taxon>
        <taxon>Metazoa</taxon>
        <taxon>Ecdysozoa</taxon>
        <taxon>Arthropoda</taxon>
        <taxon>Hexapoda</taxon>
        <taxon>Insecta</taxon>
        <taxon>Pterygota</taxon>
        <taxon>Neoptera</taxon>
        <taxon>Paraneoptera</taxon>
        <taxon>Hemiptera</taxon>
        <taxon>Auchenorrhyncha</taxon>
        <taxon>Membracoidea</taxon>
        <taxon>Cicadellidae</taxon>
        <taxon>Cicadellinae</taxon>
        <taxon>Proconiini</taxon>
        <taxon>Cuerna</taxon>
    </lineage>
</organism>
<dbReference type="GO" id="GO:0010468">
    <property type="term" value="P:regulation of gene expression"/>
    <property type="evidence" value="ECO:0007669"/>
    <property type="project" value="UniProtKB-ARBA"/>
</dbReference>
<gene>
    <name evidence="9" type="ORF">g.9865</name>
    <name evidence="8" type="ORF">g.9867</name>
</gene>
<evidence type="ECO:0000256" key="6">
    <source>
        <dbReference type="SAM" id="Coils"/>
    </source>
</evidence>
<evidence type="ECO:0000313" key="8">
    <source>
        <dbReference type="EMBL" id="JAS63249.1"/>
    </source>
</evidence>
<dbReference type="AlphaFoldDB" id="A0A1B6GLD0"/>
<protein>
    <recommendedName>
        <fullName evidence="10">Sin3 histone deacetylase corepressor complex component SDS3</fullName>
    </recommendedName>
</protein>
<keyword evidence="3" id="KW-0805">Transcription regulation</keyword>
<proteinExistence type="predicted"/>
<evidence type="ECO:0000313" key="9">
    <source>
        <dbReference type="EMBL" id="JAS65734.1"/>
    </source>
</evidence>
<dbReference type="SMART" id="SM01401">
    <property type="entry name" value="Sds3"/>
    <property type="match status" value="1"/>
</dbReference>
<comment type="subcellular location">
    <subcellularLocation>
        <location evidence="1">Nucleus</location>
    </subcellularLocation>
</comment>
<feature type="region of interest" description="Disordered" evidence="7">
    <location>
        <begin position="1"/>
        <end position="57"/>
    </location>
</feature>
<keyword evidence="2" id="KW-0678">Repressor</keyword>
<sequence>MQANNHRYLSMNNSNHTNDEYDFEEDDNLSTHDSEDSDEGTEEASESEMAKGGEEYTEIKEQVYRDKLFNLKAQLNQLKEGTHPEYNRLVKKLEVEWRERLRMNVIWRDYLVDCVERDYINEKRAANKELEEKKIELRQNLISEMEEKRRIVDSERNTMELSGDCAETKPAMTRKLRRRPHDPVPLPDKRRGKSASHPLHLNYLADEKEIDMDLKAILRGPHRGSTSRKPVMISGSGVTMGPLPTENSVMETRIEDGKLLYERRWFHRGQPVYVEGKDTPRFPAIISAIATEVLWVKKTSDSSKVKIYMSHLSSGKMTIKRRAA</sequence>
<feature type="region of interest" description="Disordered" evidence="7">
    <location>
        <begin position="221"/>
        <end position="245"/>
    </location>
</feature>
<reference evidence="8" key="1">
    <citation type="submission" date="2015-11" db="EMBL/GenBank/DDBJ databases">
        <title>De novo transcriptome assembly of four potential Pierce s Disease insect vectors from Arizona vineyards.</title>
        <authorList>
            <person name="Tassone E.E."/>
        </authorList>
    </citation>
    <scope>NUCLEOTIDE SEQUENCE</scope>
</reference>
<dbReference type="GO" id="GO:0005654">
    <property type="term" value="C:nucleoplasm"/>
    <property type="evidence" value="ECO:0007669"/>
    <property type="project" value="UniProtKB-ARBA"/>
</dbReference>
<accession>A0A1B6GLD0</accession>
<dbReference type="Pfam" id="PF08598">
    <property type="entry name" value="Sds3"/>
    <property type="match status" value="1"/>
</dbReference>
<keyword evidence="4" id="KW-0804">Transcription</keyword>
<feature type="compositionally biased region" description="Polar residues" evidence="7">
    <location>
        <begin position="1"/>
        <end position="16"/>
    </location>
</feature>
<evidence type="ECO:0000256" key="4">
    <source>
        <dbReference type="ARBA" id="ARBA00023163"/>
    </source>
</evidence>
<keyword evidence="6" id="KW-0175">Coiled coil</keyword>
<evidence type="ECO:0000256" key="2">
    <source>
        <dbReference type="ARBA" id="ARBA00022491"/>
    </source>
</evidence>
<dbReference type="InterPro" id="IPR013907">
    <property type="entry name" value="Sds3"/>
</dbReference>
<name>A0A1B6GLD0_9HEMI</name>
<feature type="coiled-coil region" evidence="6">
    <location>
        <begin position="116"/>
        <end position="148"/>
    </location>
</feature>
<evidence type="ECO:0000256" key="1">
    <source>
        <dbReference type="ARBA" id="ARBA00004123"/>
    </source>
</evidence>